<dbReference type="PROSITE" id="PS50043">
    <property type="entry name" value="HTH_LUXR_2"/>
    <property type="match status" value="1"/>
</dbReference>
<keyword evidence="1" id="KW-0805">Transcription regulation</keyword>
<dbReference type="Gene3D" id="1.10.10.10">
    <property type="entry name" value="Winged helix-like DNA-binding domain superfamily/Winged helix DNA-binding domain"/>
    <property type="match status" value="1"/>
</dbReference>
<keyword evidence="2" id="KW-0238">DNA-binding</keyword>
<dbReference type="Gene3D" id="3.30.450.80">
    <property type="entry name" value="Transcription factor LuxR-like, autoinducer-binding domain"/>
    <property type="match status" value="1"/>
</dbReference>
<dbReference type="Proteomes" id="UP000773614">
    <property type="component" value="Unassembled WGS sequence"/>
</dbReference>
<protein>
    <submittedName>
        <fullName evidence="5">Autoinducer-binding protein</fullName>
    </submittedName>
</protein>
<dbReference type="CDD" id="cd06170">
    <property type="entry name" value="LuxR_C_like"/>
    <property type="match status" value="1"/>
</dbReference>
<dbReference type="AlphaFoldDB" id="A0A964T8T1"/>
<dbReference type="SUPFAM" id="SSF75516">
    <property type="entry name" value="Pheromone-binding domain of LuxR-like quorum-sensing transcription factors"/>
    <property type="match status" value="1"/>
</dbReference>
<gene>
    <name evidence="5" type="ORF">E4O86_19460</name>
</gene>
<evidence type="ECO:0000313" key="6">
    <source>
        <dbReference type="Proteomes" id="UP000773614"/>
    </source>
</evidence>
<dbReference type="GO" id="GO:0003677">
    <property type="term" value="F:DNA binding"/>
    <property type="evidence" value="ECO:0007669"/>
    <property type="project" value="UniProtKB-KW"/>
</dbReference>
<evidence type="ECO:0000256" key="1">
    <source>
        <dbReference type="ARBA" id="ARBA00023015"/>
    </source>
</evidence>
<dbReference type="EMBL" id="SPKJ01000102">
    <property type="protein sequence ID" value="MYZ49889.1"/>
    <property type="molecule type" value="Genomic_DNA"/>
</dbReference>
<comment type="caution">
    <text evidence="5">The sequence shown here is derived from an EMBL/GenBank/DDBJ whole genome shotgun (WGS) entry which is preliminary data.</text>
</comment>
<dbReference type="PANTHER" id="PTHR44688">
    <property type="entry name" value="DNA-BINDING TRANSCRIPTIONAL ACTIVATOR DEVR_DOSR"/>
    <property type="match status" value="1"/>
</dbReference>
<accession>A0A964T8T1</accession>
<proteinExistence type="predicted"/>
<dbReference type="InterPro" id="IPR005143">
    <property type="entry name" value="TF_LuxR_autoind-bd_dom"/>
</dbReference>
<sequence>MPLSGRSEWRPRGAVDLGKIATNGSTGGRNALAGRGGEAIVNPAELSFGFVERCGLHRSMQALFDDLADCVRALGIDHLILTRLPVPEEGLEGVVLEQNWPSAWFRRYGRRNYFSHDAVGQWAVRTKRPFLWKETPPDLAARPEFRRISGEAREFGLADGFVVPMCSARGRQAALSFSSRHKCEFGTRERAALHLMALYAYGAAMQLVGEHGRIGRLTEREQEVLRWAADGKTAWETSVILRISERTVAKHLEAVRRKLDVTTTSQAVAVALQNREIVVQSMGNLAT</sequence>
<dbReference type="InterPro" id="IPR016032">
    <property type="entry name" value="Sig_transdc_resp-reg_C-effctor"/>
</dbReference>
<dbReference type="PRINTS" id="PR00038">
    <property type="entry name" value="HTHLUXR"/>
</dbReference>
<dbReference type="InterPro" id="IPR036693">
    <property type="entry name" value="TF_LuxR_autoind-bd_dom_sf"/>
</dbReference>
<keyword evidence="6" id="KW-1185">Reference proteome</keyword>
<evidence type="ECO:0000256" key="2">
    <source>
        <dbReference type="ARBA" id="ARBA00023125"/>
    </source>
</evidence>
<evidence type="ECO:0000256" key="3">
    <source>
        <dbReference type="ARBA" id="ARBA00023163"/>
    </source>
</evidence>
<dbReference type="InterPro" id="IPR036388">
    <property type="entry name" value="WH-like_DNA-bd_sf"/>
</dbReference>
<feature type="domain" description="HTH luxR-type" evidence="4">
    <location>
        <begin position="210"/>
        <end position="275"/>
    </location>
</feature>
<dbReference type="InterPro" id="IPR000792">
    <property type="entry name" value="Tscrpt_reg_LuxR_C"/>
</dbReference>
<dbReference type="PANTHER" id="PTHR44688:SF16">
    <property type="entry name" value="DNA-BINDING TRANSCRIPTIONAL ACTIVATOR DEVR_DOSR"/>
    <property type="match status" value="1"/>
</dbReference>
<dbReference type="Pfam" id="PF03472">
    <property type="entry name" value="Autoind_bind"/>
    <property type="match status" value="1"/>
</dbReference>
<organism evidence="5 6">
    <name type="scientific">Propylenella binzhouense</name>
    <dbReference type="NCBI Taxonomy" id="2555902"/>
    <lineage>
        <taxon>Bacteria</taxon>
        <taxon>Pseudomonadati</taxon>
        <taxon>Pseudomonadota</taxon>
        <taxon>Alphaproteobacteria</taxon>
        <taxon>Hyphomicrobiales</taxon>
        <taxon>Propylenellaceae</taxon>
        <taxon>Propylenella</taxon>
    </lineage>
</organism>
<dbReference type="Pfam" id="PF00196">
    <property type="entry name" value="GerE"/>
    <property type="match status" value="1"/>
</dbReference>
<dbReference type="GO" id="GO:0006355">
    <property type="term" value="P:regulation of DNA-templated transcription"/>
    <property type="evidence" value="ECO:0007669"/>
    <property type="project" value="InterPro"/>
</dbReference>
<dbReference type="SMART" id="SM00421">
    <property type="entry name" value="HTH_LUXR"/>
    <property type="match status" value="1"/>
</dbReference>
<keyword evidence="3" id="KW-0804">Transcription</keyword>
<evidence type="ECO:0000259" key="4">
    <source>
        <dbReference type="PROSITE" id="PS50043"/>
    </source>
</evidence>
<dbReference type="SUPFAM" id="SSF46894">
    <property type="entry name" value="C-terminal effector domain of the bipartite response regulators"/>
    <property type="match status" value="1"/>
</dbReference>
<evidence type="ECO:0000313" key="5">
    <source>
        <dbReference type="EMBL" id="MYZ49889.1"/>
    </source>
</evidence>
<name>A0A964T8T1_9HYPH</name>
<reference evidence="5" key="1">
    <citation type="submission" date="2019-03" db="EMBL/GenBank/DDBJ databases">
        <title>Afifella sp. nov., isolated from activated sludge.</title>
        <authorList>
            <person name="Li Q."/>
            <person name="Liu Y."/>
        </authorList>
    </citation>
    <scope>NUCLEOTIDE SEQUENCE</scope>
    <source>
        <strain evidence="5">L72</strain>
    </source>
</reference>